<dbReference type="SMART" id="SM00116">
    <property type="entry name" value="CBS"/>
    <property type="match status" value="2"/>
</dbReference>
<dbReference type="InterPro" id="IPR051257">
    <property type="entry name" value="Diverse_CBS-Domain"/>
</dbReference>
<dbReference type="CDD" id="cd00038">
    <property type="entry name" value="CAP_ED"/>
    <property type="match status" value="1"/>
</dbReference>
<dbReference type="GO" id="GO:0008773">
    <property type="term" value="F:[protein-PII] uridylyltransferase activity"/>
    <property type="evidence" value="ECO:0007669"/>
    <property type="project" value="InterPro"/>
</dbReference>
<dbReference type="Pfam" id="PF00027">
    <property type="entry name" value="cNMP_binding"/>
    <property type="match status" value="1"/>
</dbReference>
<organism evidence="5 6">
    <name type="scientific">Rubrobacter taiwanensis</name>
    <dbReference type="NCBI Taxonomy" id="185139"/>
    <lineage>
        <taxon>Bacteria</taxon>
        <taxon>Bacillati</taxon>
        <taxon>Actinomycetota</taxon>
        <taxon>Rubrobacteria</taxon>
        <taxon>Rubrobacterales</taxon>
        <taxon>Rubrobacteraceae</taxon>
        <taxon>Rubrobacter</taxon>
    </lineage>
</organism>
<dbReference type="Gene3D" id="3.10.580.10">
    <property type="entry name" value="CBS-domain"/>
    <property type="match status" value="1"/>
</dbReference>
<proteinExistence type="predicted"/>
<dbReference type="CDD" id="cd05401">
    <property type="entry name" value="NT_GlnE_GlnD_like"/>
    <property type="match status" value="1"/>
</dbReference>
<dbReference type="Proteomes" id="UP000295244">
    <property type="component" value="Unassembled WGS sequence"/>
</dbReference>
<evidence type="ECO:0000256" key="2">
    <source>
        <dbReference type="PROSITE-ProRule" id="PRU00703"/>
    </source>
</evidence>
<dbReference type="Gene3D" id="2.60.120.10">
    <property type="entry name" value="Jelly Rolls"/>
    <property type="match status" value="1"/>
</dbReference>
<dbReference type="InterPro" id="IPR000644">
    <property type="entry name" value="CBS_dom"/>
</dbReference>
<dbReference type="OrthoDB" id="9789996at2"/>
<comment type="caution">
    <text evidence="5">The sequence shown here is derived from an EMBL/GenBank/DDBJ whole genome shotgun (WGS) entry which is preliminary data.</text>
</comment>
<accession>A0A4R1BFY0</accession>
<keyword evidence="6" id="KW-1185">Reference proteome</keyword>
<dbReference type="AlphaFoldDB" id="A0A4R1BFY0"/>
<dbReference type="RefSeq" id="WP_132691681.1">
    <property type="nucleotide sequence ID" value="NZ_SKBU01000018.1"/>
</dbReference>
<feature type="domain" description="Cyclic nucleotide-binding" evidence="3">
    <location>
        <begin position="19"/>
        <end position="119"/>
    </location>
</feature>
<evidence type="ECO:0000313" key="5">
    <source>
        <dbReference type="EMBL" id="TCJ16105.1"/>
    </source>
</evidence>
<reference evidence="5 6" key="1">
    <citation type="submission" date="2019-03" db="EMBL/GenBank/DDBJ databases">
        <title>Whole genome sequence of a novel Rubrobacter taiwanensis strain, isolated from Yellowstone National Park.</title>
        <authorList>
            <person name="Freed S."/>
            <person name="Ramaley R.F."/>
            <person name="Kyndt J.A."/>
        </authorList>
    </citation>
    <scope>NUCLEOTIDE SEQUENCE [LARGE SCALE GENOMIC DNA]</scope>
    <source>
        <strain evidence="5 6">Yellowstone</strain>
    </source>
</reference>
<evidence type="ECO:0000259" key="4">
    <source>
        <dbReference type="PROSITE" id="PS51371"/>
    </source>
</evidence>
<dbReference type="InterPro" id="IPR018490">
    <property type="entry name" value="cNMP-bd_dom_sf"/>
</dbReference>
<dbReference type="InterPro" id="IPR046342">
    <property type="entry name" value="CBS_dom_sf"/>
</dbReference>
<dbReference type="PROSITE" id="PS51371">
    <property type="entry name" value="CBS"/>
    <property type="match status" value="2"/>
</dbReference>
<evidence type="ECO:0000259" key="3">
    <source>
        <dbReference type="PROSITE" id="PS50042"/>
    </source>
</evidence>
<dbReference type="PANTHER" id="PTHR43080">
    <property type="entry name" value="CBS DOMAIN-CONTAINING PROTEIN CBSX3, MITOCHONDRIAL"/>
    <property type="match status" value="1"/>
</dbReference>
<dbReference type="SUPFAM" id="SSF51206">
    <property type="entry name" value="cAMP-binding domain-like"/>
    <property type="match status" value="1"/>
</dbReference>
<protein>
    <submittedName>
        <fullName evidence="5">Cyclic nucleotide-binding/CBS domain-containing protein</fullName>
    </submittedName>
</protein>
<dbReference type="InterPro" id="IPR000595">
    <property type="entry name" value="cNMP-bd_dom"/>
</dbReference>
<feature type="domain" description="CBS" evidence="4">
    <location>
        <begin position="226"/>
        <end position="283"/>
    </location>
</feature>
<dbReference type="InterPro" id="IPR005105">
    <property type="entry name" value="GlnD_Uridyltrans_N"/>
</dbReference>
<dbReference type="InterPro" id="IPR018821">
    <property type="entry name" value="DUF294_put_nucleoTrafse_sb-bd"/>
</dbReference>
<dbReference type="InterPro" id="IPR014710">
    <property type="entry name" value="RmlC-like_jellyroll"/>
</dbReference>
<evidence type="ECO:0000256" key="1">
    <source>
        <dbReference type="ARBA" id="ARBA00023122"/>
    </source>
</evidence>
<sequence length="630" mass="69949">MGSSAIAERVAGLLDRTPPFDRLPPGERRSLLGEVVIRYFEPGEVILQPGQTAHDYLYLVESGVVRLTDSETRRLVDECGEGDVFGSYGLVRGGPLPYEARVVEPAVCCLLGAERFRRLYEDHDAFAAFFDSDLSAYIRASRVPLDASGARLLFGTRLGEVVRRDPVICSPGTPVREAARAMRERGADAAVVVRDGRVAGVLSDADLRNRVVAEAAPAGTPVELVMNRDVVRLREDAPVFEALMAIMQRRAEHVVVTDGGGSALIGVVSDQDITRAQGHSPAFMVERIERAGSASELQGMHAEKAALLIRLYRQGVQPDDLITINTEINDRLMLRVLALVEEEAGTPPLPWAWLSLGSEGRREMSLLTDQDNALIYADPASPGEAEAAESWFRSFAERANAALAEAGFALCAGEVMARNPRWRRTLSGWKETFRRWVLQSEAQELMEAGIFFDLRGLYGEGALVEELKAGIAAALERERLFLPFMVRNALSHRPPLSFFRRFVLDRSGRYRHTFDVKAQGLRPVVDLARAFAMQVLYLDSANTADRLRHVARTLPEMRQTAENALDAYNYLSELRFVHHLEAIERGEEPNNRIDPDRLTRTQQSMLKVVFQTVQDVQSTAAHRYGLSLGL</sequence>
<dbReference type="SMART" id="SM00100">
    <property type="entry name" value="cNMP"/>
    <property type="match status" value="1"/>
</dbReference>
<dbReference type="PROSITE" id="PS50042">
    <property type="entry name" value="CNMP_BINDING_3"/>
    <property type="match status" value="1"/>
</dbReference>
<dbReference type="SUPFAM" id="SSF54631">
    <property type="entry name" value="CBS-domain pair"/>
    <property type="match status" value="1"/>
</dbReference>
<gene>
    <name evidence="5" type="ORF">E0L93_10520</name>
</gene>
<dbReference type="Pfam" id="PF10335">
    <property type="entry name" value="DUF294_C"/>
    <property type="match status" value="1"/>
</dbReference>
<name>A0A4R1BFY0_9ACTN</name>
<dbReference type="EMBL" id="SKBU01000018">
    <property type="protein sequence ID" value="TCJ16105.1"/>
    <property type="molecule type" value="Genomic_DNA"/>
</dbReference>
<dbReference type="PANTHER" id="PTHR43080:SF2">
    <property type="entry name" value="CBS DOMAIN-CONTAINING PROTEIN"/>
    <property type="match status" value="1"/>
</dbReference>
<keyword evidence="1 2" id="KW-0129">CBS domain</keyword>
<dbReference type="Pfam" id="PF00571">
    <property type="entry name" value="CBS"/>
    <property type="match status" value="2"/>
</dbReference>
<feature type="domain" description="CBS" evidence="4">
    <location>
        <begin position="162"/>
        <end position="217"/>
    </location>
</feature>
<evidence type="ECO:0000313" key="6">
    <source>
        <dbReference type="Proteomes" id="UP000295244"/>
    </source>
</evidence>
<dbReference type="Pfam" id="PF03445">
    <property type="entry name" value="DUF294"/>
    <property type="match status" value="1"/>
</dbReference>